<protein>
    <submittedName>
        <fullName evidence="3">RBBP6</fullName>
        <ecNumber evidence="3">2.3.2.27</ecNumber>
    </submittedName>
</protein>
<dbReference type="OrthoDB" id="6172262at2759"/>
<accession>A0A6J8BR00</accession>
<dbReference type="GO" id="GO:0061630">
    <property type="term" value="F:ubiquitin protein ligase activity"/>
    <property type="evidence" value="ECO:0007669"/>
    <property type="project" value="UniProtKB-EC"/>
</dbReference>
<keyword evidence="1" id="KW-0862">Zinc</keyword>
<dbReference type="PROSITE" id="PS50158">
    <property type="entry name" value="ZF_CCHC"/>
    <property type="match status" value="1"/>
</dbReference>
<dbReference type="InterPro" id="IPR001878">
    <property type="entry name" value="Znf_CCHC"/>
</dbReference>
<evidence type="ECO:0000259" key="2">
    <source>
        <dbReference type="PROSITE" id="PS50158"/>
    </source>
</evidence>
<proteinExistence type="predicted"/>
<keyword evidence="4" id="KW-1185">Reference proteome</keyword>
<dbReference type="InterPro" id="IPR036875">
    <property type="entry name" value="Znf_CCHC_sf"/>
</dbReference>
<organism evidence="3 4">
    <name type="scientific">Mytilus coruscus</name>
    <name type="common">Sea mussel</name>
    <dbReference type="NCBI Taxonomy" id="42192"/>
    <lineage>
        <taxon>Eukaryota</taxon>
        <taxon>Metazoa</taxon>
        <taxon>Spiralia</taxon>
        <taxon>Lophotrochozoa</taxon>
        <taxon>Mollusca</taxon>
        <taxon>Bivalvia</taxon>
        <taxon>Autobranchia</taxon>
        <taxon>Pteriomorphia</taxon>
        <taxon>Mytilida</taxon>
        <taxon>Mytiloidea</taxon>
        <taxon>Mytilidae</taxon>
        <taxon>Mytilinae</taxon>
        <taxon>Mytilus</taxon>
    </lineage>
</organism>
<reference evidence="3 4" key="1">
    <citation type="submission" date="2020-06" db="EMBL/GenBank/DDBJ databases">
        <authorList>
            <person name="Li R."/>
            <person name="Bekaert M."/>
        </authorList>
    </citation>
    <scope>NUCLEOTIDE SEQUENCE [LARGE SCALE GENOMIC DNA]</scope>
    <source>
        <strain evidence="4">wild</strain>
    </source>
</reference>
<dbReference type="GO" id="GO:0003676">
    <property type="term" value="F:nucleic acid binding"/>
    <property type="evidence" value="ECO:0007669"/>
    <property type="project" value="InterPro"/>
</dbReference>
<keyword evidence="1" id="KW-0479">Metal-binding</keyword>
<evidence type="ECO:0000313" key="3">
    <source>
        <dbReference type="EMBL" id="CAC5384717.1"/>
    </source>
</evidence>
<evidence type="ECO:0000313" key="4">
    <source>
        <dbReference type="Proteomes" id="UP000507470"/>
    </source>
</evidence>
<keyword evidence="3" id="KW-0808">Transferase</keyword>
<dbReference type="GO" id="GO:0008270">
    <property type="term" value="F:zinc ion binding"/>
    <property type="evidence" value="ECO:0007669"/>
    <property type="project" value="UniProtKB-KW"/>
</dbReference>
<gene>
    <name evidence="3" type="ORF">MCOR_20328</name>
</gene>
<dbReference type="SUPFAM" id="SSF57756">
    <property type="entry name" value="Retrovirus zinc finger-like domains"/>
    <property type="match status" value="1"/>
</dbReference>
<name>A0A6J8BR00_MYTCO</name>
<dbReference type="EC" id="2.3.2.27" evidence="3"/>
<sequence>MYLREEDLNDRILELDSLLQSTKYSKQKLVLQKNVVSFLSDLNPQKSLNDALPSDIRKFMTTQLLAEIELLKKGINEDVVEQALREVKEYAARSREINVDTLQLKLVHLDEIHGNENLSTKQQKDEVETKNPGNESQIQQFATMMQCMQSVFNPRPSTPFMSQRFAHTSRRLSGNGQRRPPPNYTGCFKCGDISHFKIDCPTNN</sequence>
<keyword evidence="3" id="KW-0012">Acyltransferase</keyword>
<keyword evidence="1" id="KW-0863">Zinc-finger</keyword>
<dbReference type="AlphaFoldDB" id="A0A6J8BR00"/>
<feature type="domain" description="CCHC-type" evidence="2">
    <location>
        <begin position="187"/>
        <end position="201"/>
    </location>
</feature>
<evidence type="ECO:0000256" key="1">
    <source>
        <dbReference type="PROSITE-ProRule" id="PRU00047"/>
    </source>
</evidence>
<dbReference type="EMBL" id="CACVKT020003631">
    <property type="protein sequence ID" value="CAC5384717.1"/>
    <property type="molecule type" value="Genomic_DNA"/>
</dbReference>
<dbReference type="Proteomes" id="UP000507470">
    <property type="component" value="Unassembled WGS sequence"/>
</dbReference>